<dbReference type="EMBL" id="SMAO01000005">
    <property type="protein sequence ID" value="TCT20701.1"/>
    <property type="molecule type" value="Genomic_DNA"/>
</dbReference>
<keyword evidence="6" id="KW-0808">Transferase</keyword>
<protein>
    <submittedName>
        <fullName evidence="6">UDP-2-acetamido-2-deoxy-ribo-hexuluronate aminotransferase</fullName>
    </submittedName>
</protein>
<dbReference type="AlphaFoldDB" id="A0A4R3MYJ0"/>
<reference evidence="6 7" key="1">
    <citation type="submission" date="2019-03" db="EMBL/GenBank/DDBJ databases">
        <title>Genomic Encyclopedia of Type Strains, Phase IV (KMG-IV): sequencing the most valuable type-strain genomes for metagenomic binning, comparative biology and taxonomic classification.</title>
        <authorList>
            <person name="Goeker M."/>
        </authorList>
    </citation>
    <scope>NUCLEOTIDE SEQUENCE [LARGE SCALE GENOMIC DNA]</scope>
    <source>
        <strain evidence="6 7">DSM 13587</strain>
    </source>
</reference>
<proteinExistence type="inferred from homology"/>
<dbReference type="PANTHER" id="PTHR30244:SF42">
    <property type="entry name" value="UDP-2-ACETAMIDO-2-DEOXY-3-OXO-D-GLUCURONATE AMINOTRANSFERASE"/>
    <property type="match status" value="1"/>
</dbReference>
<dbReference type="Proteomes" id="UP000295717">
    <property type="component" value="Unassembled WGS sequence"/>
</dbReference>
<name>A0A4R3MYJ0_9GAMM</name>
<keyword evidence="1 4" id="KW-0663">Pyridoxal phosphate</keyword>
<evidence type="ECO:0000256" key="3">
    <source>
        <dbReference type="PIRSR" id="PIRSR000390-1"/>
    </source>
</evidence>
<dbReference type="PANTHER" id="PTHR30244">
    <property type="entry name" value="TRANSAMINASE"/>
    <property type="match status" value="1"/>
</dbReference>
<dbReference type="GO" id="GO:0000271">
    <property type="term" value="P:polysaccharide biosynthetic process"/>
    <property type="evidence" value="ECO:0007669"/>
    <property type="project" value="TreeGrafter"/>
</dbReference>
<dbReference type="InterPro" id="IPR015422">
    <property type="entry name" value="PyrdxlP-dep_Trfase_small"/>
</dbReference>
<comment type="similarity">
    <text evidence="2 5">Belongs to the DegT/DnrJ/EryC1 family.</text>
</comment>
<dbReference type="Pfam" id="PF01041">
    <property type="entry name" value="DegT_DnrJ_EryC1"/>
    <property type="match status" value="1"/>
</dbReference>
<evidence type="ECO:0000313" key="7">
    <source>
        <dbReference type="Proteomes" id="UP000295717"/>
    </source>
</evidence>
<evidence type="ECO:0000256" key="2">
    <source>
        <dbReference type="ARBA" id="ARBA00037999"/>
    </source>
</evidence>
<dbReference type="GO" id="GO:0008483">
    <property type="term" value="F:transaminase activity"/>
    <property type="evidence" value="ECO:0007669"/>
    <property type="project" value="UniProtKB-KW"/>
</dbReference>
<dbReference type="Gene3D" id="3.40.640.10">
    <property type="entry name" value="Type I PLP-dependent aspartate aminotransferase-like (Major domain)"/>
    <property type="match status" value="1"/>
</dbReference>
<organism evidence="6 7">
    <name type="scientific">Thiobaca trueperi</name>
    <dbReference type="NCBI Taxonomy" id="127458"/>
    <lineage>
        <taxon>Bacteria</taxon>
        <taxon>Pseudomonadati</taxon>
        <taxon>Pseudomonadota</taxon>
        <taxon>Gammaproteobacteria</taxon>
        <taxon>Chromatiales</taxon>
        <taxon>Chromatiaceae</taxon>
        <taxon>Thiobaca</taxon>
    </lineage>
</organism>
<gene>
    <name evidence="6" type="ORF">EDC35_105140</name>
</gene>
<keyword evidence="6" id="KW-0032">Aminotransferase</keyword>
<accession>A0A4R3MYJ0</accession>
<feature type="modified residue" description="N6-(pyridoxal phosphate)lysine" evidence="4">
    <location>
        <position position="217"/>
    </location>
</feature>
<dbReference type="GO" id="GO:0030170">
    <property type="term" value="F:pyridoxal phosphate binding"/>
    <property type="evidence" value="ECO:0007669"/>
    <property type="project" value="UniProtKB-ARBA"/>
</dbReference>
<feature type="active site" description="Proton acceptor" evidence="3">
    <location>
        <position position="217"/>
    </location>
</feature>
<dbReference type="InterPro" id="IPR000653">
    <property type="entry name" value="DegT/StrS_aminotransferase"/>
</dbReference>
<dbReference type="InterPro" id="IPR015424">
    <property type="entry name" value="PyrdxlP-dep_Trfase"/>
</dbReference>
<evidence type="ECO:0000256" key="4">
    <source>
        <dbReference type="PIRSR" id="PIRSR000390-2"/>
    </source>
</evidence>
<dbReference type="CDD" id="cd00616">
    <property type="entry name" value="AHBA_syn"/>
    <property type="match status" value="1"/>
</dbReference>
<evidence type="ECO:0000256" key="5">
    <source>
        <dbReference type="RuleBase" id="RU004508"/>
    </source>
</evidence>
<dbReference type="SUPFAM" id="SSF53383">
    <property type="entry name" value="PLP-dependent transferases"/>
    <property type="match status" value="1"/>
</dbReference>
<dbReference type="PIRSF" id="PIRSF000390">
    <property type="entry name" value="PLP_StrS"/>
    <property type="match status" value="1"/>
</dbReference>
<evidence type="ECO:0000256" key="1">
    <source>
        <dbReference type="ARBA" id="ARBA00022898"/>
    </source>
</evidence>
<comment type="caution">
    <text evidence="6">The sequence shown here is derived from an EMBL/GenBank/DDBJ whole genome shotgun (WGS) entry which is preliminary data.</text>
</comment>
<dbReference type="InterPro" id="IPR015421">
    <property type="entry name" value="PyrdxlP-dep_Trfase_major"/>
</dbReference>
<dbReference type="FunFam" id="3.40.640.10:FF:000089">
    <property type="entry name" value="Aminotransferase, DegT/DnrJ/EryC1/StrS family"/>
    <property type="match status" value="1"/>
</dbReference>
<keyword evidence="7" id="KW-1185">Reference proteome</keyword>
<dbReference type="Gene3D" id="3.90.1150.10">
    <property type="entry name" value="Aspartate Aminotransferase, domain 1"/>
    <property type="match status" value="1"/>
</dbReference>
<evidence type="ECO:0000313" key="6">
    <source>
        <dbReference type="EMBL" id="TCT20701.1"/>
    </source>
</evidence>
<sequence length="411" mass="44214">MLGLDICHGGRSNLCGRNSDRIRYPPPPQQAISMQFIDLKSQYSRIEPDVQSRIQSVLNHGQYIMGPEVGELETRLAEFVGVSHCIGMSSGTDALLIAMMALEIGRGDEVITSPFTFIATGEMIALLGARPVFVDIDPATYNLDPAQIEGAITGRTRAIMPVSLYGQCADLDAINAVAAHHRLPVIEDAAQSFGAGYKGRRSGGLSRIGCTSFFPSKPLGAYGDAGACFTDDADLAKRMREILNHGQDRRYHHPRLGVNGRLDTLQAAILLAKLAIFPDEIAARSAIGARYTQLFHERGAASSAAGGASVLTPFIQPENLSVYAQYTIQVPDRDAVAAQLQQQGIPTAVHYPVPLNEQPVFHVGLVAEETPISAAIAKRVISLPMHPYLSEETQVQIVDAVARAAGLPNLR</sequence>